<reference evidence="10" key="1">
    <citation type="submission" date="2014-07" db="EMBL/GenBank/DDBJ databases">
        <authorList>
            <person name="Martin A.A"/>
            <person name="De Silva N."/>
        </authorList>
    </citation>
    <scope>NUCLEOTIDE SEQUENCE</scope>
</reference>
<evidence type="ECO:0000259" key="8">
    <source>
        <dbReference type="PROSITE" id="PS50030"/>
    </source>
</evidence>
<dbReference type="SMART" id="SM00165">
    <property type="entry name" value="UBA"/>
    <property type="match status" value="1"/>
</dbReference>
<evidence type="ECO:0000256" key="2">
    <source>
        <dbReference type="ARBA" id="ARBA00022679"/>
    </source>
</evidence>
<dbReference type="InterPro" id="IPR023313">
    <property type="entry name" value="UBQ-conjugating_AS"/>
</dbReference>
<dbReference type="GO" id="GO:0061631">
    <property type="term" value="F:ubiquitin conjugating enzyme activity"/>
    <property type="evidence" value="ECO:0007669"/>
    <property type="project" value="UniProtKB-EC"/>
</dbReference>
<name>A0A0K0EYN2_STRVS</name>
<keyword evidence="3 7" id="KW-0547">Nucleotide-binding</keyword>
<dbReference type="PROSITE" id="PS00183">
    <property type="entry name" value="UBC_1"/>
    <property type="match status" value="1"/>
</dbReference>
<evidence type="ECO:0000259" key="9">
    <source>
        <dbReference type="PROSITE" id="PS50127"/>
    </source>
</evidence>
<dbReference type="SUPFAM" id="SSF46934">
    <property type="entry name" value="UBA-like"/>
    <property type="match status" value="1"/>
</dbReference>
<dbReference type="Gene3D" id="1.10.8.10">
    <property type="entry name" value="DNA helicase RuvA subunit, C-terminal domain"/>
    <property type="match status" value="1"/>
</dbReference>
<organism evidence="10 11">
    <name type="scientific">Strongyloides venezuelensis</name>
    <name type="common">Threadworm</name>
    <dbReference type="NCBI Taxonomy" id="75913"/>
    <lineage>
        <taxon>Eukaryota</taxon>
        <taxon>Metazoa</taxon>
        <taxon>Ecdysozoa</taxon>
        <taxon>Nematoda</taxon>
        <taxon>Chromadorea</taxon>
        <taxon>Rhabditida</taxon>
        <taxon>Tylenchina</taxon>
        <taxon>Panagrolaimomorpha</taxon>
        <taxon>Strongyloidoidea</taxon>
        <taxon>Strongyloididae</taxon>
        <taxon>Strongyloides</taxon>
    </lineage>
</organism>
<dbReference type="STRING" id="75913.A0A0K0EYN2"/>
<accession>A0A0K0EYN2</accession>
<reference evidence="11" key="2">
    <citation type="submission" date="2015-08" db="UniProtKB">
        <authorList>
            <consortium name="WormBaseParasite"/>
        </authorList>
    </citation>
    <scope>IDENTIFICATION</scope>
</reference>
<dbReference type="InterPro" id="IPR015940">
    <property type="entry name" value="UBA"/>
</dbReference>
<dbReference type="Proteomes" id="UP000035680">
    <property type="component" value="Unassembled WGS sequence"/>
</dbReference>
<dbReference type="Pfam" id="PF00179">
    <property type="entry name" value="UQ_con"/>
    <property type="match status" value="1"/>
</dbReference>
<sequence>MSNIAFVRMQKECKEIITSTEAEQTGIMIEILDDKLTKIKGTLRGPPDSPYENGNFVLDIEVPTEYPFKPPKVVFATKIWHPNVSSQTGVICLDILKDQWAASLTLRTILLSIQALLTIPEPTNPQDAVVAKQYMQDKEMFNVTAKFWAQHYGKAPGQIDEEMQKKVSKLIDMGVEDDTAISTLSSKNWDLAAAIEYVFN</sequence>
<keyword evidence="5 7" id="KW-0067">ATP-binding</keyword>
<evidence type="ECO:0000256" key="7">
    <source>
        <dbReference type="RuleBase" id="RU362109"/>
    </source>
</evidence>
<dbReference type="PANTHER" id="PTHR24068">
    <property type="entry name" value="UBIQUITIN-CONJUGATING ENZYME E2"/>
    <property type="match status" value="1"/>
</dbReference>
<dbReference type="InterPro" id="IPR009060">
    <property type="entry name" value="UBA-like_sf"/>
</dbReference>
<keyword evidence="2" id="KW-0808">Transferase</keyword>
<dbReference type="FunFam" id="3.10.110.10:FF:000037">
    <property type="entry name" value="ubiquitin-conjugating enzyme E2 27"/>
    <property type="match status" value="1"/>
</dbReference>
<dbReference type="CDD" id="cd23800">
    <property type="entry name" value="UBCc_UBE2K"/>
    <property type="match status" value="1"/>
</dbReference>
<dbReference type="EC" id="2.3.2.23" evidence="1"/>
<proteinExistence type="inferred from homology"/>
<dbReference type="SMART" id="SM00212">
    <property type="entry name" value="UBCc"/>
    <property type="match status" value="1"/>
</dbReference>
<keyword evidence="10" id="KW-1185">Reference proteome</keyword>
<comment type="similarity">
    <text evidence="7">Belongs to the ubiquitin-conjugating enzyme family.</text>
</comment>
<protein>
    <recommendedName>
        <fullName evidence="1">E2 ubiquitin-conjugating enzyme</fullName>
        <ecNumber evidence="1">2.3.2.23</ecNumber>
    </recommendedName>
</protein>
<dbReference type="InterPro" id="IPR000608">
    <property type="entry name" value="UBC"/>
</dbReference>
<dbReference type="InterPro" id="IPR016135">
    <property type="entry name" value="UBQ-conjugating_enzyme/RWD"/>
</dbReference>
<dbReference type="Gene3D" id="3.10.110.10">
    <property type="entry name" value="Ubiquitin Conjugating Enzyme"/>
    <property type="match status" value="1"/>
</dbReference>
<keyword evidence="4 7" id="KW-0833">Ubl conjugation pathway</keyword>
<dbReference type="PROSITE" id="PS50127">
    <property type="entry name" value="UBC_2"/>
    <property type="match status" value="1"/>
</dbReference>
<feature type="domain" description="UBC core" evidence="9">
    <location>
        <begin position="4"/>
        <end position="154"/>
    </location>
</feature>
<feature type="domain" description="UBA" evidence="8">
    <location>
        <begin position="158"/>
        <end position="200"/>
    </location>
</feature>
<evidence type="ECO:0000256" key="3">
    <source>
        <dbReference type="ARBA" id="ARBA00022741"/>
    </source>
</evidence>
<evidence type="ECO:0000313" key="11">
    <source>
        <dbReference type="WBParaSite" id="SVE_0164100.1"/>
    </source>
</evidence>
<feature type="active site" description="Glycyl thioester intermediate" evidence="6">
    <location>
        <position position="92"/>
    </location>
</feature>
<evidence type="ECO:0000256" key="6">
    <source>
        <dbReference type="PROSITE-ProRule" id="PRU10133"/>
    </source>
</evidence>
<dbReference type="PROSITE" id="PS50030">
    <property type="entry name" value="UBA"/>
    <property type="match status" value="1"/>
</dbReference>
<dbReference type="AlphaFoldDB" id="A0A0K0EYN2"/>
<evidence type="ECO:0000313" key="10">
    <source>
        <dbReference type="Proteomes" id="UP000035680"/>
    </source>
</evidence>
<dbReference type="SUPFAM" id="SSF54495">
    <property type="entry name" value="UBC-like"/>
    <property type="match status" value="1"/>
</dbReference>
<dbReference type="GO" id="GO:0005524">
    <property type="term" value="F:ATP binding"/>
    <property type="evidence" value="ECO:0007669"/>
    <property type="project" value="UniProtKB-UniRule"/>
</dbReference>
<dbReference type="WBParaSite" id="SVE_0164100.1">
    <property type="protein sequence ID" value="SVE_0164100.1"/>
    <property type="gene ID" value="SVE_0164100"/>
</dbReference>
<evidence type="ECO:0000256" key="5">
    <source>
        <dbReference type="ARBA" id="ARBA00022840"/>
    </source>
</evidence>
<evidence type="ECO:0000256" key="4">
    <source>
        <dbReference type="ARBA" id="ARBA00022786"/>
    </source>
</evidence>
<evidence type="ECO:0000256" key="1">
    <source>
        <dbReference type="ARBA" id="ARBA00012486"/>
    </source>
</evidence>